<feature type="domain" description="BIG2" evidence="2">
    <location>
        <begin position="63"/>
        <end position="140"/>
    </location>
</feature>
<sequence length="507" mass="54435">MMRYRQLQSGKCKQSNEQIQAFFFGILSLCIIAVFILREPLLIHASSLSAESSEQAESVAATAVTDIDLGDYNASMEAGEKQLLSITLLPLTADSQAVTYQSEHESVATVNAMGRMTAVSAGKTRITVSCGGISKSFELTVKEPESTEKARIPVTDIEVSDYQEELEVDKTLNLSATVLPSDATDSRLTYTTSNTAVAAVTSTGEVKGISPGSAEITVTAGGFSKKLPVHVKIAATSIELNTTYLVLKKGDTCTITGKVLPEQAAQDLSFKSADEGIASVSGSGRVTARKTGNTTILVSNGDMTSAVTVIVNMPSAEGAAATAENQIQIQTATVQEQSIIDLLSKDGPIEIEAGEYPLITSAMLKSLYESGKTMVIRGDTYRMVLEGKDIVNCDNQLSTGLKIVKTEKGMELICNEGRELPGEISIQMDAVNRYRYLYLFNSGKGRYENIRAEDSSDIRINTGGTYLLAEEKLDGISVSLYVIIGFAAVIALLSAGYLVVKKKHWFW</sequence>
<keyword evidence="1" id="KW-0812">Transmembrane</keyword>
<proteinExistence type="predicted"/>
<dbReference type="Proteomes" id="UP000199315">
    <property type="component" value="Unassembled WGS sequence"/>
</dbReference>
<dbReference type="SMART" id="SM00635">
    <property type="entry name" value="BID_2"/>
    <property type="match status" value="3"/>
</dbReference>
<gene>
    <name evidence="3" type="ORF">SAMN05421730_10652</name>
</gene>
<dbReference type="SUPFAM" id="SSF49373">
    <property type="entry name" value="Invasin/intimin cell-adhesion fragments"/>
    <property type="match status" value="3"/>
</dbReference>
<dbReference type="Gene3D" id="2.60.40.1080">
    <property type="match status" value="3"/>
</dbReference>
<reference evidence="3 4" key="1">
    <citation type="submission" date="2016-09" db="EMBL/GenBank/DDBJ databases">
        <authorList>
            <person name="Capua I."/>
            <person name="De Benedictis P."/>
            <person name="Joannis T."/>
            <person name="Lombin L.H."/>
            <person name="Cattoli G."/>
        </authorList>
    </citation>
    <scope>NUCLEOTIDE SEQUENCE [LARGE SCALE GENOMIC DNA]</scope>
    <source>
        <strain evidence="3 4">GluBS11</strain>
    </source>
</reference>
<keyword evidence="4" id="KW-1185">Reference proteome</keyword>
<dbReference type="Pfam" id="PF02368">
    <property type="entry name" value="Big_2"/>
    <property type="match status" value="3"/>
</dbReference>
<dbReference type="InterPro" id="IPR008964">
    <property type="entry name" value="Invasin/intimin_cell_adhesion"/>
</dbReference>
<keyword evidence="1" id="KW-1133">Transmembrane helix</keyword>
<dbReference type="RefSeq" id="WP_091237075.1">
    <property type="nucleotide sequence ID" value="NZ_FMKA01000065.1"/>
</dbReference>
<dbReference type="InterPro" id="IPR003343">
    <property type="entry name" value="Big_2"/>
</dbReference>
<dbReference type="STRING" id="1619234.SAMN05421730_10652"/>
<dbReference type="OrthoDB" id="2046310at2"/>
<accession>A0A1D3TZ75</accession>
<keyword evidence="1" id="KW-0472">Membrane</keyword>
<evidence type="ECO:0000259" key="2">
    <source>
        <dbReference type="SMART" id="SM00635"/>
    </source>
</evidence>
<feature type="transmembrane region" description="Helical" evidence="1">
    <location>
        <begin position="21"/>
        <end position="37"/>
    </location>
</feature>
<evidence type="ECO:0000256" key="1">
    <source>
        <dbReference type="SAM" id="Phobius"/>
    </source>
</evidence>
<evidence type="ECO:0000313" key="4">
    <source>
        <dbReference type="Proteomes" id="UP000199315"/>
    </source>
</evidence>
<dbReference type="AlphaFoldDB" id="A0A1D3TZ75"/>
<name>A0A1D3TZ75_9FIRM</name>
<feature type="domain" description="BIG2" evidence="2">
    <location>
        <begin position="234"/>
        <end position="310"/>
    </location>
</feature>
<evidence type="ECO:0000313" key="3">
    <source>
        <dbReference type="EMBL" id="SCP99844.1"/>
    </source>
</evidence>
<protein>
    <submittedName>
        <fullName evidence="3">Ig-like domain (Group 2)</fullName>
    </submittedName>
</protein>
<dbReference type="EMBL" id="FMKA01000065">
    <property type="protein sequence ID" value="SCP99844.1"/>
    <property type="molecule type" value="Genomic_DNA"/>
</dbReference>
<organism evidence="3 4">
    <name type="scientific">Anaerobium acetethylicum</name>
    <dbReference type="NCBI Taxonomy" id="1619234"/>
    <lineage>
        <taxon>Bacteria</taxon>
        <taxon>Bacillati</taxon>
        <taxon>Bacillota</taxon>
        <taxon>Clostridia</taxon>
        <taxon>Lachnospirales</taxon>
        <taxon>Lachnospiraceae</taxon>
        <taxon>Anaerobium</taxon>
    </lineage>
</organism>
<feature type="transmembrane region" description="Helical" evidence="1">
    <location>
        <begin position="478"/>
        <end position="500"/>
    </location>
</feature>
<feature type="domain" description="BIG2" evidence="2">
    <location>
        <begin position="153"/>
        <end position="230"/>
    </location>
</feature>